<dbReference type="PANTHER" id="PTHR42887">
    <property type="entry name" value="OS12G0638800 PROTEIN"/>
    <property type="match status" value="1"/>
</dbReference>
<proteinExistence type="predicted"/>
<keyword evidence="3" id="KW-0274">FAD</keyword>
<dbReference type="EMBL" id="MHKI01000012">
    <property type="protein sequence ID" value="OGY87105.1"/>
    <property type="molecule type" value="Genomic_DNA"/>
</dbReference>
<name>A0A1G2BDK0_9BACT</name>
<comment type="cofactor">
    <cofactor evidence="1">
        <name>FAD</name>
        <dbReference type="ChEBI" id="CHEBI:57692"/>
    </cofactor>
</comment>
<dbReference type="AlphaFoldDB" id="A0A1G2BDK0"/>
<comment type="caution">
    <text evidence="6">The sequence shown here is derived from an EMBL/GenBank/DDBJ whole genome shotgun (WGS) entry which is preliminary data.</text>
</comment>
<evidence type="ECO:0000259" key="4">
    <source>
        <dbReference type="Pfam" id="PF03486"/>
    </source>
</evidence>
<evidence type="ECO:0000256" key="3">
    <source>
        <dbReference type="ARBA" id="ARBA00022827"/>
    </source>
</evidence>
<dbReference type="InterPro" id="IPR004792">
    <property type="entry name" value="BaiN-like"/>
</dbReference>
<evidence type="ECO:0008006" key="8">
    <source>
        <dbReference type="Google" id="ProtNLM"/>
    </source>
</evidence>
<dbReference type="InterPro" id="IPR055178">
    <property type="entry name" value="RsdA/BaiN/AoA(So)-like_dom"/>
</dbReference>
<gene>
    <name evidence="6" type="ORF">A2319_02780</name>
</gene>
<dbReference type="NCBIfam" id="TIGR00275">
    <property type="entry name" value="aminoacetone oxidase family FAD-binding enzyme"/>
    <property type="match status" value="1"/>
</dbReference>
<dbReference type="Pfam" id="PF22780">
    <property type="entry name" value="HI0933_like_1st"/>
    <property type="match status" value="1"/>
</dbReference>
<feature type="domain" description="RsdA/BaiN/AoA(So)-like insert" evidence="5">
    <location>
        <begin position="197"/>
        <end position="349"/>
    </location>
</feature>
<evidence type="ECO:0000256" key="2">
    <source>
        <dbReference type="ARBA" id="ARBA00022630"/>
    </source>
</evidence>
<dbReference type="InterPro" id="IPR057661">
    <property type="entry name" value="RsdA/BaiN/AoA(So)_Rossmann"/>
</dbReference>
<protein>
    <recommendedName>
        <fullName evidence="8">Flavoprotein</fullName>
    </recommendedName>
</protein>
<dbReference type="PANTHER" id="PTHR42887:SF2">
    <property type="entry name" value="OS12G0638800 PROTEIN"/>
    <property type="match status" value="1"/>
</dbReference>
<dbReference type="Gene3D" id="3.50.50.60">
    <property type="entry name" value="FAD/NAD(P)-binding domain"/>
    <property type="match status" value="1"/>
</dbReference>
<keyword evidence="2" id="KW-0285">Flavoprotein</keyword>
<dbReference type="InterPro" id="IPR036188">
    <property type="entry name" value="FAD/NAD-bd_sf"/>
</dbReference>
<dbReference type="SUPFAM" id="SSF51905">
    <property type="entry name" value="FAD/NAD(P)-binding domain"/>
    <property type="match status" value="1"/>
</dbReference>
<dbReference type="SUPFAM" id="SSF160996">
    <property type="entry name" value="HI0933 insert domain-like"/>
    <property type="match status" value="1"/>
</dbReference>
<dbReference type="InterPro" id="IPR023166">
    <property type="entry name" value="BaiN-like_dom_sf"/>
</dbReference>
<dbReference type="Proteomes" id="UP000176420">
    <property type="component" value="Unassembled WGS sequence"/>
</dbReference>
<dbReference type="Pfam" id="PF03486">
    <property type="entry name" value="HI0933_like"/>
    <property type="match status" value="1"/>
</dbReference>
<feature type="domain" description="RsdA/BaiN/AoA(So)-like Rossmann fold-like" evidence="4">
    <location>
        <begin position="4"/>
        <end position="410"/>
    </location>
</feature>
<dbReference type="Gene3D" id="2.40.30.10">
    <property type="entry name" value="Translation factors"/>
    <property type="match status" value="1"/>
</dbReference>
<evidence type="ECO:0000313" key="6">
    <source>
        <dbReference type="EMBL" id="OGY87105.1"/>
    </source>
</evidence>
<evidence type="ECO:0000313" key="7">
    <source>
        <dbReference type="Proteomes" id="UP000176420"/>
    </source>
</evidence>
<dbReference type="Gene3D" id="1.10.8.260">
    <property type="entry name" value="HI0933 insert domain-like"/>
    <property type="match status" value="1"/>
</dbReference>
<evidence type="ECO:0000256" key="1">
    <source>
        <dbReference type="ARBA" id="ARBA00001974"/>
    </source>
</evidence>
<accession>A0A1G2BDK0</accession>
<evidence type="ECO:0000259" key="5">
    <source>
        <dbReference type="Pfam" id="PF22780"/>
    </source>
</evidence>
<organism evidence="6 7">
    <name type="scientific">Candidatus Kerfeldbacteria bacterium RIFOXYB2_FULL_38_14</name>
    <dbReference type="NCBI Taxonomy" id="1798547"/>
    <lineage>
        <taxon>Bacteria</taxon>
        <taxon>Candidatus Kerfeldiibacteriota</taxon>
    </lineage>
</organism>
<reference evidence="6 7" key="1">
    <citation type="journal article" date="2016" name="Nat. Commun.">
        <title>Thousands of microbial genomes shed light on interconnected biogeochemical processes in an aquifer system.</title>
        <authorList>
            <person name="Anantharaman K."/>
            <person name="Brown C.T."/>
            <person name="Hug L.A."/>
            <person name="Sharon I."/>
            <person name="Castelle C.J."/>
            <person name="Probst A.J."/>
            <person name="Thomas B.C."/>
            <person name="Singh A."/>
            <person name="Wilkins M.J."/>
            <person name="Karaoz U."/>
            <person name="Brodie E.L."/>
            <person name="Williams K.H."/>
            <person name="Hubbard S.S."/>
            <person name="Banfield J.F."/>
        </authorList>
    </citation>
    <scope>NUCLEOTIDE SEQUENCE [LARGE SCALE GENOMIC DNA]</scope>
</reference>
<sequence length="421" mass="45671">MSTKIAIIGGGAAGMMATARIKELLPQAQVVLFEKNENLGRKVMLTGGGRCNVTTGLSDVRVILKRYVRGGKFLTSAMWNFPPTAVCEWFAEHGVLLKTEHDQRVFPKSNNGAEIVGVFEKLFVQTEVDVRCNTSVKSIAKENADTNGFVIETGGKKENFSAVILTTGGQAYRHTGSTGDGYAFAEALGHKITPLAASLNSFVLAEKWIHELPGVSFKDIKITVVKNKKNTARGPLVCTHTGISGPAVFALSAQVAFAEYSKEHPLAVYLDWLPDESAQAIREKINTACCQYPKKPLGRLLQAWLPKSLVEKLLKANDIKEQIFLAEVNKQIRSNIIQQLKCSLVHLIGRGAGSEFVTAGGVDTNEIDPRTMQSRLVPGLFLAGEILNVDGVTGGFNLQSAWTTGYLAGESVCESVIDQYQ</sequence>